<dbReference type="InterPro" id="IPR013112">
    <property type="entry name" value="FAD-bd_8"/>
</dbReference>
<keyword evidence="11 13" id="KW-0472">Membrane</keyword>
<feature type="transmembrane region" description="Helical" evidence="13">
    <location>
        <begin position="110"/>
        <end position="131"/>
    </location>
</feature>
<dbReference type="EC" id="1.16.1.9" evidence="3"/>
<evidence type="ECO:0000256" key="9">
    <source>
        <dbReference type="ARBA" id="ARBA00023002"/>
    </source>
</evidence>
<dbReference type="OrthoDB" id="4494341at2759"/>
<dbReference type="RefSeq" id="XP_067475226.1">
    <property type="nucleotide sequence ID" value="XM_067618614.1"/>
</dbReference>
<keyword evidence="8 13" id="KW-1133">Transmembrane helix</keyword>
<dbReference type="GO" id="GO:0006879">
    <property type="term" value="P:intracellular iron ion homeostasis"/>
    <property type="evidence" value="ECO:0007669"/>
    <property type="project" value="TreeGrafter"/>
</dbReference>
<dbReference type="GeneID" id="93571102"/>
<dbReference type="InterPro" id="IPR017927">
    <property type="entry name" value="FAD-bd_FR_type"/>
</dbReference>
<feature type="transmembrane region" description="Helical" evidence="13">
    <location>
        <begin position="251"/>
        <end position="272"/>
    </location>
</feature>
<dbReference type="Proteomes" id="UP000184499">
    <property type="component" value="Unassembled WGS sequence"/>
</dbReference>
<evidence type="ECO:0000259" key="14">
    <source>
        <dbReference type="PROSITE" id="PS51384"/>
    </source>
</evidence>
<dbReference type="InterPro" id="IPR039261">
    <property type="entry name" value="FNR_nucleotide-bd"/>
</dbReference>
<dbReference type="CDD" id="cd06186">
    <property type="entry name" value="NOX_Duox_like_FAD_NADP"/>
    <property type="match status" value="1"/>
</dbReference>
<dbReference type="Pfam" id="PF01794">
    <property type="entry name" value="Ferric_reduct"/>
    <property type="match status" value="1"/>
</dbReference>
<evidence type="ECO:0000256" key="8">
    <source>
        <dbReference type="ARBA" id="ARBA00022989"/>
    </source>
</evidence>
<dbReference type="PANTHER" id="PTHR32361:SF27">
    <property type="entry name" value="FAD-BINDING FR-TYPE DOMAIN-CONTAINING PROTEIN-RELATED"/>
    <property type="match status" value="1"/>
</dbReference>
<dbReference type="GO" id="GO:0015677">
    <property type="term" value="P:copper ion import"/>
    <property type="evidence" value="ECO:0007669"/>
    <property type="project" value="TreeGrafter"/>
</dbReference>
<evidence type="ECO:0000256" key="6">
    <source>
        <dbReference type="ARBA" id="ARBA00022692"/>
    </source>
</evidence>
<feature type="transmembrane region" description="Helical" evidence="13">
    <location>
        <begin position="143"/>
        <end position="162"/>
    </location>
</feature>
<comment type="similarity">
    <text evidence="2">Belongs to the ferric reductase (FRE) family.</text>
</comment>
<dbReference type="EMBL" id="KV878692">
    <property type="protein sequence ID" value="OJJ67977.1"/>
    <property type="molecule type" value="Genomic_DNA"/>
</dbReference>
<keyword evidence="9" id="KW-0560">Oxidoreductase</keyword>
<dbReference type="InterPro" id="IPR013121">
    <property type="entry name" value="Fe_red_NAD-bd_6"/>
</dbReference>
<comment type="subcellular location">
    <subcellularLocation>
        <location evidence="1">Cell membrane</location>
        <topology evidence="1">Multi-pass membrane protein</topology>
    </subcellularLocation>
</comment>
<dbReference type="OMA" id="YMYLYMP"/>
<dbReference type="SFLD" id="SFLDS00052">
    <property type="entry name" value="Ferric_Reductase_Domain"/>
    <property type="match status" value="1"/>
</dbReference>
<dbReference type="InterPro" id="IPR013130">
    <property type="entry name" value="Fe3_Rdtase_TM_dom"/>
</dbReference>
<keyword evidence="7" id="KW-0249">Electron transport</keyword>
<proteinExistence type="inferred from homology"/>
<accession>A0A1L9U8G5</accession>
<dbReference type="GO" id="GO:0006826">
    <property type="term" value="P:iron ion transport"/>
    <property type="evidence" value="ECO:0007669"/>
    <property type="project" value="TreeGrafter"/>
</dbReference>
<reference evidence="16" key="1">
    <citation type="journal article" date="2017" name="Genome Biol.">
        <title>Comparative genomics reveals high biological diversity and specific adaptations in the industrially and medically important fungal genus Aspergillus.</title>
        <authorList>
            <person name="de Vries R.P."/>
            <person name="Riley R."/>
            <person name="Wiebenga A."/>
            <person name="Aguilar-Osorio G."/>
            <person name="Amillis S."/>
            <person name="Uchima C.A."/>
            <person name="Anderluh G."/>
            <person name="Asadollahi M."/>
            <person name="Askin M."/>
            <person name="Barry K."/>
            <person name="Battaglia E."/>
            <person name="Bayram O."/>
            <person name="Benocci T."/>
            <person name="Braus-Stromeyer S.A."/>
            <person name="Caldana C."/>
            <person name="Canovas D."/>
            <person name="Cerqueira G.C."/>
            <person name="Chen F."/>
            <person name="Chen W."/>
            <person name="Choi C."/>
            <person name="Clum A."/>
            <person name="Dos Santos R.A."/>
            <person name="Damasio A.R."/>
            <person name="Diallinas G."/>
            <person name="Emri T."/>
            <person name="Fekete E."/>
            <person name="Flipphi M."/>
            <person name="Freyberg S."/>
            <person name="Gallo A."/>
            <person name="Gournas C."/>
            <person name="Habgood R."/>
            <person name="Hainaut M."/>
            <person name="Harispe M.L."/>
            <person name="Henrissat B."/>
            <person name="Hilden K.S."/>
            <person name="Hope R."/>
            <person name="Hossain A."/>
            <person name="Karabika E."/>
            <person name="Karaffa L."/>
            <person name="Karanyi Z."/>
            <person name="Krasevec N."/>
            <person name="Kuo A."/>
            <person name="Kusch H."/>
            <person name="LaButti K."/>
            <person name="Lagendijk E.L."/>
            <person name="Lapidus A."/>
            <person name="Levasseur A."/>
            <person name="Lindquist E."/>
            <person name="Lipzen A."/>
            <person name="Logrieco A.F."/>
            <person name="MacCabe A."/>
            <person name="Maekelae M.R."/>
            <person name="Malavazi I."/>
            <person name="Melin P."/>
            <person name="Meyer V."/>
            <person name="Mielnichuk N."/>
            <person name="Miskei M."/>
            <person name="Molnar A.P."/>
            <person name="Mule G."/>
            <person name="Ngan C.Y."/>
            <person name="Orejas M."/>
            <person name="Orosz E."/>
            <person name="Ouedraogo J.P."/>
            <person name="Overkamp K.M."/>
            <person name="Park H.-S."/>
            <person name="Perrone G."/>
            <person name="Piumi F."/>
            <person name="Punt P.J."/>
            <person name="Ram A.F."/>
            <person name="Ramon A."/>
            <person name="Rauscher S."/>
            <person name="Record E."/>
            <person name="Riano-Pachon D.M."/>
            <person name="Robert V."/>
            <person name="Roehrig J."/>
            <person name="Ruller R."/>
            <person name="Salamov A."/>
            <person name="Salih N.S."/>
            <person name="Samson R.A."/>
            <person name="Sandor E."/>
            <person name="Sanguinetti M."/>
            <person name="Schuetze T."/>
            <person name="Sepcic K."/>
            <person name="Shelest E."/>
            <person name="Sherlock G."/>
            <person name="Sophianopoulou V."/>
            <person name="Squina F.M."/>
            <person name="Sun H."/>
            <person name="Susca A."/>
            <person name="Todd R.B."/>
            <person name="Tsang A."/>
            <person name="Unkles S.E."/>
            <person name="van de Wiele N."/>
            <person name="van Rossen-Uffink D."/>
            <person name="Oliveira J.V."/>
            <person name="Vesth T.C."/>
            <person name="Visser J."/>
            <person name="Yu J.-H."/>
            <person name="Zhou M."/>
            <person name="Andersen M.R."/>
            <person name="Archer D.B."/>
            <person name="Baker S.E."/>
            <person name="Benoit I."/>
            <person name="Brakhage A.A."/>
            <person name="Braus G.H."/>
            <person name="Fischer R."/>
            <person name="Frisvad J.C."/>
            <person name="Goldman G.H."/>
            <person name="Houbraken J."/>
            <person name="Oakley B."/>
            <person name="Pocsi I."/>
            <person name="Scazzocchio C."/>
            <person name="Seiboth B."/>
            <person name="vanKuyk P.A."/>
            <person name="Wortman J."/>
            <person name="Dyer P.S."/>
            <person name="Grigoriev I.V."/>
        </authorList>
    </citation>
    <scope>NUCLEOTIDE SEQUENCE [LARGE SCALE GENOMIC DNA]</scope>
    <source>
        <strain evidence="16">CBS 101740 / IMI 381727 / IBT 21946</strain>
    </source>
</reference>
<evidence type="ECO:0000256" key="2">
    <source>
        <dbReference type="ARBA" id="ARBA00006278"/>
    </source>
</evidence>
<keyword evidence="10" id="KW-0406">Ion transport</keyword>
<feature type="transmembrane region" description="Helical" evidence="13">
    <location>
        <begin position="22"/>
        <end position="45"/>
    </location>
</feature>
<evidence type="ECO:0000256" key="3">
    <source>
        <dbReference type="ARBA" id="ARBA00012668"/>
    </source>
</evidence>
<evidence type="ECO:0000256" key="1">
    <source>
        <dbReference type="ARBA" id="ARBA00004651"/>
    </source>
</evidence>
<feature type="transmembrane region" description="Helical" evidence="13">
    <location>
        <begin position="183"/>
        <end position="204"/>
    </location>
</feature>
<evidence type="ECO:0000256" key="10">
    <source>
        <dbReference type="ARBA" id="ARBA00023065"/>
    </source>
</evidence>
<dbReference type="Pfam" id="PF08030">
    <property type="entry name" value="NAD_binding_6"/>
    <property type="match status" value="1"/>
</dbReference>
<evidence type="ECO:0000256" key="11">
    <source>
        <dbReference type="ARBA" id="ARBA00023136"/>
    </source>
</evidence>
<feature type="domain" description="FAD-binding FR-type" evidence="14">
    <location>
        <begin position="300"/>
        <end position="432"/>
    </location>
</feature>
<comment type="catalytic activity">
    <reaction evidence="12">
        <text>2 a Fe(II)-siderophore + NADP(+) + H(+) = 2 a Fe(III)-siderophore + NADPH</text>
        <dbReference type="Rhea" id="RHEA:28795"/>
        <dbReference type="Rhea" id="RHEA-COMP:11342"/>
        <dbReference type="Rhea" id="RHEA-COMP:11344"/>
        <dbReference type="ChEBI" id="CHEBI:15378"/>
        <dbReference type="ChEBI" id="CHEBI:29033"/>
        <dbReference type="ChEBI" id="CHEBI:29034"/>
        <dbReference type="ChEBI" id="CHEBI:57783"/>
        <dbReference type="ChEBI" id="CHEBI:58349"/>
        <dbReference type="EC" id="1.16.1.9"/>
    </reaction>
</comment>
<evidence type="ECO:0000256" key="4">
    <source>
        <dbReference type="ARBA" id="ARBA00022448"/>
    </source>
</evidence>
<dbReference type="Pfam" id="PF08022">
    <property type="entry name" value="FAD_binding_8"/>
    <property type="match status" value="1"/>
</dbReference>
<dbReference type="InterPro" id="IPR017938">
    <property type="entry name" value="Riboflavin_synthase-like_b-brl"/>
</dbReference>
<dbReference type="Gene3D" id="3.40.50.80">
    <property type="entry name" value="Nucleotide-binding domain of ferredoxin-NADP reductase (FNR) module"/>
    <property type="match status" value="1"/>
</dbReference>
<dbReference type="VEuPathDB" id="FungiDB:ASPBRDRAFT_134500"/>
<protein>
    <recommendedName>
        <fullName evidence="3">ferric-chelate reductase (NADPH)</fullName>
        <ecNumber evidence="3">1.16.1.9</ecNumber>
    </recommendedName>
</protein>
<evidence type="ECO:0000313" key="16">
    <source>
        <dbReference type="Proteomes" id="UP000184499"/>
    </source>
</evidence>
<dbReference type="GO" id="GO:0052851">
    <property type="term" value="F:ferric-chelate reductase (NADPH) activity"/>
    <property type="evidence" value="ECO:0007669"/>
    <property type="project" value="UniProtKB-EC"/>
</dbReference>
<evidence type="ECO:0000256" key="5">
    <source>
        <dbReference type="ARBA" id="ARBA00022475"/>
    </source>
</evidence>
<feature type="transmembrane region" description="Helical" evidence="13">
    <location>
        <begin position="216"/>
        <end position="239"/>
    </location>
</feature>
<dbReference type="STRING" id="767769.A0A1L9U8G5"/>
<dbReference type="SFLD" id="SFLDG01168">
    <property type="entry name" value="Ferric_reductase_subgroup_(FRE"/>
    <property type="match status" value="1"/>
</dbReference>
<organism evidence="15 16">
    <name type="scientific">Aspergillus brasiliensis (strain CBS 101740 / IMI 381727 / IBT 21946)</name>
    <dbReference type="NCBI Taxonomy" id="767769"/>
    <lineage>
        <taxon>Eukaryota</taxon>
        <taxon>Fungi</taxon>
        <taxon>Dikarya</taxon>
        <taxon>Ascomycota</taxon>
        <taxon>Pezizomycotina</taxon>
        <taxon>Eurotiomycetes</taxon>
        <taxon>Eurotiomycetidae</taxon>
        <taxon>Eurotiales</taxon>
        <taxon>Aspergillaceae</taxon>
        <taxon>Aspergillus</taxon>
        <taxon>Aspergillus subgen. Circumdati</taxon>
    </lineage>
</organism>
<keyword evidence="16" id="KW-1185">Reference proteome</keyword>
<sequence length="612" mass="68380">MGVDHLQPGEARQITYHPPMNVALATPLFILAGALFVLFVGRTLIRLRHRRRLREVLRTDNQDRFTRRGTISSSLYKHVFYAPVFSIRHSRYLKLGNNIHMGILPLRFEAILLAVYIAINIVFFFVMVDWWKDWDEVIFEFQYSAGSMAVLNLPALVLAAGRNNPLIALLGIKFDAFNLMHRWVGRTIIFSGLVHMIAAVRMKMFEEGGLVAATHLIWNTEFFICGLVAIFAFATILFQSLSPVRHAFYEAFLHSHIALAIMAFVGLWYHLADMSHQYAILVTVVLWGFDRAIRLACVVWRNLGTRLSRATVELLPGDVARVNVTMTRPWRFKAGQYAYLYMPSVGLWTSHPFSVAWTTKDGTSVIEKRASNSSEDSLDRAVGGSQKTTMSFLVKGHDGFTSKLVRKVCNSSERGFSAITLAEGPYAGGLESLNSYGSVLLVAGGIGITHPMPYLLEIVNAFASRSTAVRRVSLVWVVRSLDHLSWIQPWMVSLFSHPALQGANVPKQESYFDLAELSLSIQIYASTRESSPEDYAPESPWAISAPTGVAISINTGKPCFEEIVDLEMAQQVGAMAVSVCGPGGMGDDVRKVVREKQGSKKKVDLYEETFSW</sequence>
<name>A0A1L9U8G5_ASPBC</name>
<gene>
    <name evidence="15" type="ORF">ASPBRDRAFT_134500</name>
</gene>
<keyword evidence="4" id="KW-0813">Transport</keyword>
<dbReference type="SUPFAM" id="SSF52343">
    <property type="entry name" value="Ferredoxin reductase-like, C-terminal NADP-linked domain"/>
    <property type="match status" value="1"/>
</dbReference>
<evidence type="ECO:0000256" key="12">
    <source>
        <dbReference type="ARBA" id="ARBA00048483"/>
    </source>
</evidence>
<dbReference type="PANTHER" id="PTHR32361">
    <property type="entry name" value="FERRIC/CUPRIC REDUCTASE TRANSMEMBRANE COMPONENT"/>
    <property type="match status" value="1"/>
</dbReference>
<evidence type="ECO:0000256" key="7">
    <source>
        <dbReference type="ARBA" id="ARBA00022982"/>
    </source>
</evidence>
<dbReference type="AlphaFoldDB" id="A0A1L9U8G5"/>
<keyword evidence="5" id="KW-1003">Cell membrane</keyword>
<dbReference type="GO" id="GO:0005886">
    <property type="term" value="C:plasma membrane"/>
    <property type="evidence" value="ECO:0007669"/>
    <property type="project" value="UniProtKB-SubCell"/>
</dbReference>
<evidence type="ECO:0000313" key="15">
    <source>
        <dbReference type="EMBL" id="OJJ67977.1"/>
    </source>
</evidence>
<dbReference type="InterPro" id="IPR051410">
    <property type="entry name" value="Ferric/Cupric_Reductase"/>
</dbReference>
<dbReference type="PROSITE" id="PS51384">
    <property type="entry name" value="FAD_FR"/>
    <property type="match status" value="1"/>
</dbReference>
<dbReference type="SUPFAM" id="SSF63380">
    <property type="entry name" value="Riboflavin synthase domain-like"/>
    <property type="match status" value="1"/>
</dbReference>
<keyword evidence="6 13" id="KW-0812">Transmembrane</keyword>
<evidence type="ECO:0000256" key="13">
    <source>
        <dbReference type="SAM" id="Phobius"/>
    </source>
</evidence>